<evidence type="ECO:0000256" key="1">
    <source>
        <dbReference type="SAM" id="Coils"/>
    </source>
</evidence>
<accession>A0A1V2ZV79</accession>
<dbReference type="RefSeq" id="WP_077244876.1">
    <property type="nucleotide sequence ID" value="NZ_MUZR01000066.1"/>
</dbReference>
<proteinExistence type="predicted"/>
<sequence length="65" mass="7270">MKTETIPSRPDRQTLEKRRAELQRNLARVNQALAACSEETAQARHIRREPPSVPAFDHPLPVGAG</sequence>
<dbReference type="STRING" id="252474.B1A74_13015"/>
<protein>
    <submittedName>
        <fullName evidence="2">Uncharacterized protein</fullName>
    </submittedName>
</protein>
<comment type="caution">
    <text evidence="2">The sequence shown here is derived from an EMBL/GenBank/DDBJ whole genome shotgun (WGS) entry which is preliminary data.</text>
</comment>
<dbReference type="Proteomes" id="UP000189177">
    <property type="component" value="Unassembled WGS sequence"/>
</dbReference>
<reference evidence="2 3" key="1">
    <citation type="submission" date="2017-02" db="EMBL/GenBank/DDBJ databases">
        <title>Genomic diversity within the haloalkaliphilic genus Thioalkalivibrio.</title>
        <authorList>
            <person name="Ahn A.-C."/>
            <person name="Meier-Kolthoff J."/>
            <person name="Overmars L."/>
            <person name="Richter M."/>
            <person name="Woyke T."/>
            <person name="Sorokin D.Y."/>
            <person name="Muyzer G."/>
        </authorList>
    </citation>
    <scope>NUCLEOTIDE SEQUENCE [LARGE SCALE GENOMIC DNA]</scope>
    <source>
        <strain evidence="2 3">HL17</strain>
    </source>
</reference>
<dbReference type="AlphaFoldDB" id="A0A1V2ZV79"/>
<keyword evidence="1" id="KW-0175">Coiled coil</keyword>
<feature type="coiled-coil region" evidence="1">
    <location>
        <begin position="12"/>
        <end position="39"/>
    </location>
</feature>
<dbReference type="OrthoDB" id="9878330at2"/>
<evidence type="ECO:0000313" key="3">
    <source>
        <dbReference type="Proteomes" id="UP000189177"/>
    </source>
</evidence>
<dbReference type="EMBL" id="MUZR01000066">
    <property type="protein sequence ID" value="OOC09050.1"/>
    <property type="molecule type" value="Genomic_DNA"/>
</dbReference>
<evidence type="ECO:0000313" key="2">
    <source>
        <dbReference type="EMBL" id="OOC09050.1"/>
    </source>
</evidence>
<gene>
    <name evidence="2" type="ORF">B1A74_13015</name>
</gene>
<keyword evidence="3" id="KW-1185">Reference proteome</keyword>
<name>A0A1V2ZV79_9GAMM</name>
<organism evidence="2 3">
    <name type="scientific">Thioalkalivibrio halophilus</name>
    <dbReference type="NCBI Taxonomy" id="252474"/>
    <lineage>
        <taxon>Bacteria</taxon>
        <taxon>Pseudomonadati</taxon>
        <taxon>Pseudomonadota</taxon>
        <taxon>Gammaproteobacteria</taxon>
        <taxon>Chromatiales</taxon>
        <taxon>Ectothiorhodospiraceae</taxon>
        <taxon>Thioalkalivibrio</taxon>
    </lineage>
</organism>